<accession>A0AAV9GS77</accession>
<comment type="caution">
    <text evidence="2">The sequence shown here is derived from an EMBL/GenBank/DDBJ whole genome shotgun (WGS) entry which is preliminary data.</text>
</comment>
<sequence>MDFLNKVASQAAASSNQQEQHQQSQGGSGDLLGKLSSFAGSNAQQQQPQQQPQSSSGVGGLLDKLHGAVGGGPESEKKEDALDKGIDWVQENVLKQGAQHNESAAEQAKDKMIADAIRDQYKKHTGNEFPIKEKEEKKTGGFGSAFGL</sequence>
<evidence type="ECO:0000256" key="1">
    <source>
        <dbReference type="SAM" id="MobiDB-lite"/>
    </source>
</evidence>
<proteinExistence type="predicted"/>
<feature type="compositionally biased region" description="Low complexity" evidence="1">
    <location>
        <begin position="8"/>
        <end position="37"/>
    </location>
</feature>
<evidence type="ECO:0000313" key="2">
    <source>
        <dbReference type="EMBL" id="KAK4450819.1"/>
    </source>
</evidence>
<feature type="compositionally biased region" description="Basic and acidic residues" evidence="1">
    <location>
        <begin position="124"/>
        <end position="139"/>
    </location>
</feature>
<dbReference type="EMBL" id="MU865931">
    <property type="protein sequence ID" value="KAK4450819.1"/>
    <property type="molecule type" value="Genomic_DNA"/>
</dbReference>
<evidence type="ECO:0000313" key="3">
    <source>
        <dbReference type="Proteomes" id="UP001321760"/>
    </source>
</evidence>
<reference evidence="2" key="1">
    <citation type="journal article" date="2023" name="Mol. Phylogenet. Evol.">
        <title>Genome-scale phylogeny and comparative genomics of the fungal order Sordariales.</title>
        <authorList>
            <person name="Hensen N."/>
            <person name="Bonometti L."/>
            <person name="Westerberg I."/>
            <person name="Brannstrom I.O."/>
            <person name="Guillou S."/>
            <person name="Cros-Aarteil S."/>
            <person name="Calhoun S."/>
            <person name="Haridas S."/>
            <person name="Kuo A."/>
            <person name="Mondo S."/>
            <person name="Pangilinan J."/>
            <person name="Riley R."/>
            <person name="LaButti K."/>
            <person name="Andreopoulos B."/>
            <person name="Lipzen A."/>
            <person name="Chen C."/>
            <person name="Yan M."/>
            <person name="Daum C."/>
            <person name="Ng V."/>
            <person name="Clum A."/>
            <person name="Steindorff A."/>
            <person name="Ohm R.A."/>
            <person name="Martin F."/>
            <person name="Silar P."/>
            <person name="Natvig D.O."/>
            <person name="Lalanne C."/>
            <person name="Gautier V."/>
            <person name="Ament-Velasquez S.L."/>
            <person name="Kruys A."/>
            <person name="Hutchinson M.I."/>
            <person name="Powell A.J."/>
            <person name="Barry K."/>
            <person name="Miller A.N."/>
            <person name="Grigoriev I.V."/>
            <person name="Debuchy R."/>
            <person name="Gladieux P."/>
            <person name="Hiltunen Thoren M."/>
            <person name="Johannesson H."/>
        </authorList>
    </citation>
    <scope>NUCLEOTIDE SEQUENCE</scope>
    <source>
        <strain evidence="2">PSN243</strain>
    </source>
</reference>
<evidence type="ECO:0008006" key="4">
    <source>
        <dbReference type="Google" id="ProtNLM"/>
    </source>
</evidence>
<feature type="compositionally biased region" description="Basic and acidic residues" evidence="1">
    <location>
        <begin position="74"/>
        <end position="84"/>
    </location>
</feature>
<protein>
    <recommendedName>
        <fullName evidence="4">DNA damage-responsive protein 48</fullName>
    </recommendedName>
</protein>
<dbReference type="AlphaFoldDB" id="A0AAV9GS77"/>
<name>A0AAV9GS77_9PEZI</name>
<gene>
    <name evidence="2" type="ORF">QBC34DRAFT_66103</name>
</gene>
<reference evidence="2" key="2">
    <citation type="submission" date="2023-05" db="EMBL/GenBank/DDBJ databases">
        <authorList>
            <consortium name="Lawrence Berkeley National Laboratory"/>
            <person name="Steindorff A."/>
            <person name="Hensen N."/>
            <person name="Bonometti L."/>
            <person name="Westerberg I."/>
            <person name="Brannstrom I.O."/>
            <person name="Guillou S."/>
            <person name="Cros-Aarteil S."/>
            <person name="Calhoun S."/>
            <person name="Haridas S."/>
            <person name="Kuo A."/>
            <person name="Mondo S."/>
            <person name="Pangilinan J."/>
            <person name="Riley R."/>
            <person name="Labutti K."/>
            <person name="Andreopoulos B."/>
            <person name="Lipzen A."/>
            <person name="Chen C."/>
            <person name="Yanf M."/>
            <person name="Daum C."/>
            <person name="Ng V."/>
            <person name="Clum A."/>
            <person name="Ohm R."/>
            <person name="Martin F."/>
            <person name="Silar P."/>
            <person name="Natvig D."/>
            <person name="Lalanne C."/>
            <person name="Gautier V."/>
            <person name="Ament-Velasquez S.L."/>
            <person name="Kruys A."/>
            <person name="Hutchinson M.I."/>
            <person name="Powell A.J."/>
            <person name="Barry K."/>
            <person name="Miller A.N."/>
            <person name="Grigoriev I.V."/>
            <person name="Debuchy R."/>
            <person name="Gladieux P."/>
            <person name="Thoren M.H."/>
            <person name="Johannesson H."/>
        </authorList>
    </citation>
    <scope>NUCLEOTIDE SEQUENCE</scope>
    <source>
        <strain evidence="2">PSN243</strain>
    </source>
</reference>
<dbReference type="Proteomes" id="UP001321760">
    <property type="component" value="Unassembled WGS sequence"/>
</dbReference>
<organism evidence="2 3">
    <name type="scientific">Podospora aff. communis PSN243</name>
    <dbReference type="NCBI Taxonomy" id="3040156"/>
    <lineage>
        <taxon>Eukaryota</taxon>
        <taxon>Fungi</taxon>
        <taxon>Dikarya</taxon>
        <taxon>Ascomycota</taxon>
        <taxon>Pezizomycotina</taxon>
        <taxon>Sordariomycetes</taxon>
        <taxon>Sordariomycetidae</taxon>
        <taxon>Sordariales</taxon>
        <taxon>Podosporaceae</taxon>
        <taxon>Podospora</taxon>
    </lineage>
</organism>
<dbReference type="PANTHER" id="PTHR40462">
    <property type="entry name" value="CHROMOSOME 1, WHOLE GENOME SHOTGUN SEQUENCE"/>
    <property type="match status" value="1"/>
</dbReference>
<feature type="region of interest" description="Disordered" evidence="1">
    <location>
        <begin position="124"/>
        <end position="148"/>
    </location>
</feature>
<keyword evidence="3" id="KW-1185">Reference proteome</keyword>
<feature type="compositionally biased region" description="Low complexity" evidence="1">
    <location>
        <begin position="44"/>
        <end position="56"/>
    </location>
</feature>
<feature type="region of interest" description="Disordered" evidence="1">
    <location>
        <begin position="1"/>
        <end position="84"/>
    </location>
</feature>
<dbReference type="PANTHER" id="PTHR40462:SF1">
    <property type="entry name" value="EXPRESSED PROTEIN"/>
    <property type="match status" value="1"/>
</dbReference>